<evidence type="ECO:0000313" key="3">
    <source>
        <dbReference type="Proteomes" id="UP001597218"/>
    </source>
</evidence>
<dbReference type="Pfam" id="PF18765">
    <property type="entry name" value="Polbeta"/>
    <property type="match status" value="1"/>
</dbReference>
<dbReference type="SUPFAM" id="SSF81301">
    <property type="entry name" value="Nucleotidyltransferase"/>
    <property type="match status" value="1"/>
</dbReference>
<name>A0ABW4SDQ1_9BACL</name>
<evidence type="ECO:0000313" key="2">
    <source>
        <dbReference type="EMBL" id="MFD1927496.1"/>
    </source>
</evidence>
<dbReference type="RefSeq" id="WP_381536156.1">
    <property type="nucleotide sequence ID" value="NZ_JBHUGI010000009.1"/>
</dbReference>
<dbReference type="InterPro" id="IPR043519">
    <property type="entry name" value="NT_sf"/>
</dbReference>
<evidence type="ECO:0000259" key="1">
    <source>
        <dbReference type="Pfam" id="PF18765"/>
    </source>
</evidence>
<proteinExistence type="predicted"/>
<dbReference type="Gene3D" id="3.30.460.10">
    <property type="entry name" value="Beta Polymerase, domain 2"/>
    <property type="match status" value="1"/>
</dbReference>
<feature type="domain" description="Polymerase beta nucleotidyltransferase" evidence="1">
    <location>
        <begin position="15"/>
        <end position="67"/>
    </location>
</feature>
<dbReference type="CDD" id="cd05403">
    <property type="entry name" value="NT_KNTase_like"/>
    <property type="match status" value="1"/>
</dbReference>
<keyword evidence="3" id="KW-1185">Reference proteome</keyword>
<comment type="caution">
    <text evidence="2">The sequence shown here is derived from an EMBL/GenBank/DDBJ whole genome shotgun (WGS) entry which is preliminary data.</text>
</comment>
<reference evidence="3" key="1">
    <citation type="journal article" date="2019" name="Int. J. Syst. Evol. Microbiol.">
        <title>The Global Catalogue of Microorganisms (GCM) 10K type strain sequencing project: providing services to taxonomists for standard genome sequencing and annotation.</title>
        <authorList>
            <consortium name="The Broad Institute Genomics Platform"/>
            <consortium name="The Broad Institute Genome Sequencing Center for Infectious Disease"/>
            <person name="Wu L."/>
            <person name="Ma J."/>
        </authorList>
    </citation>
    <scope>NUCLEOTIDE SEQUENCE [LARGE SCALE GENOMIC DNA]</scope>
    <source>
        <strain evidence="3">CGMCC 4.7177</strain>
    </source>
</reference>
<accession>A0ABW4SDQ1</accession>
<protein>
    <submittedName>
        <fullName evidence="2">Nucleotidyltransferase domain-containing protein</fullName>
    </submittedName>
</protein>
<dbReference type="EMBL" id="JBHUGI010000009">
    <property type="protein sequence ID" value="MFD1927496.1"/>
    <property type="molecule type" value="Genomic_DNA"/>
</dbReference>
<dbReference type="Proteomes" id="UP001597218">
    <property type="component" value="Unassembled WGS sequence"/>
</dbReference>
<sequence length="137" mass="15725">MNLNEKANEFFIKFKEWSNKQDHINGVGILGSFARGDFHSKSDVDLTIISTNKDLTVITLQNEFENGTIKSVTQEEWGIVTFLRIIYDNELEVEYGVVTDKWVIEPLDERTKSVVTKGFKVLVEKDETFSSVVNFLN</sequence>
<organism evidence="2 3">
    <name type="scientific">Sporosarcina siberiensis</name>
    <dbReference type="NCBI Taxonomy" id="1365606"/>
    <lineage>
        <taxon>Bacteria</taxon>
        <taxon>Bacillati</taxon>
        <taxon>Bacillota</taxon>
        <taxon>Bacilli</taxon>
        <taxon>Bacillales</taxon>
        <taxon>Caryophanaceae</taxon>
        <taxon>Sporosarcina</taxon>
    </lineage>
</organism>
<gene>
    <name evidence="2" type="ORF">ACFSFY_05380</name>
</gene>
<dbReference type="InterPro" id="IPR041633">
    <property type="entry name" value="Polbeta"/>
</dbReference>